<evidence type="ECO:0000256" key="1">
    <source>
        <dbReference type="ARBA" id="ARBA00004651"/>
    </source>
</evidence>
<gene>
    <name evidence="7" type="ORF">E5225_03290</name>
</gene>
<dbReference type="PANTHER" id="PTHR36115:SF6">
    <property type="entry name" value="PROLINE-RICH ANTIGEN HOMOLOG"/>
    <property type="match status" value="1"/>
</dbReference>
<dbReference type="InterPro" id="IPR051791">
    <property type="entry name" value="Pra-immunoreactive"/>
</dbReference>
<dbReference type="RefSeq" id="WP_135972644.1">
    <property type="nucleotide sequence ID" value="NZ_CP039291.1"/>
</dbReference>
<protein>
    <recommendedName>
        <fullName evidence="6">RDD domain-containing protein</fullName>
    </recommendedName>
</protein>
<dbReference type="AlphaFoldDB" id="A0A4P7SJM8"/>
<proteinExistence type="predicted"/>
<evidence type="ECO:0000313" key="8">
    <source>
        <dbReference type="Proteomes" id="UP000296469"/>
    </source>
</evidence>
<feature type="domain" description="RDD" evidence="6">
    <location>
        <begin position="19"/>
        <end position="158"/>
    </location>
</feature>
<evidence type="ECO:0000256" key="5">
    <source>
        <dbReference type="ARBA" id="ARBA00023136"/>
    </source>
</evidence>
<accession>A0A4P7SJM8</accession>
<keyword evidence="8" id="KW-1185">Reference proteome</keyword>
<name>A0A4P7SJM8_9CELL</name>
<evidence type="ECO:0000256" key="3">
    <source>
        <dbReference type="ARBA" id="ARBA00022692"/>
    </source>
</evidence>
<dbReference type="Pfam" id="PF06271">
    <property type="entry name" value="RDD"/>
    <property type="match status" value="1"/>
</dbReference>
<keyword evidence="4" id="KW-1133">Transmembrane helix</keyword>
<evidence type="ECO:0000256" key="4">
    <source>
        <dbReference type="ARBA" id="ARBA00022989"/>
    </source>
</evidence>
<keyword evidence="5" id="KW-0472">Membrane</keyword>
<keyword evidence="2" id="KW-1003">Cell membrane</keyword>
<dbReference type="Proteomes" id="UP000296469">
    <property type="component" value="Chromosome"/>
</dbReference>
<dbReference type="KEGG" id="celz:E5225_03290"/>
<dbReference type="PANTHER" id="PTHR36115">
    <property type="entry name" value="PROLINE-RICH ANTIGEN HOMOLOG-RELATED"/>
    <property type="match status" value="1"/>
</dbReference>
<organism evidence="7 8">
    <name type="scientific">Cellulomonas shaoxiangyii</name>
    <dbReference type="NCBI Taxonomy" id="2566013"/>
    <lineage>
        <taxon>Bacteria</taxon>
        <taxon>Bacillati</taxon>
        <taxon>Actinomycetota</taxon>
        <taxon>Actinomycetes</taxon>
        <taxon>Micrococcales</taxon>
        <taxon>Cellulomonadaceae</taxon>
        <taxon>Cellulomonas</taxon>
    </lineage>
</organism>
<reference evidence="7 8" key="1">
    <citation type="submission" date="2019-04" db="EMBL/GenBank/DDBJ databases">
        <title>Isolation and identification of Cellulomonas shaoxiangyii sp. Nov. isolated from feces of the Tibetan antelopes (Pantholops hodgsonii) in the Qinghai-Tibet plateau of China.</title>
        <authorList>
            <person name="Tian Z."/>
        </authorList>
    </citation>
    <scope>NUCLEOTIDE SEQUENCE [LARGE SCALE GENOMIC DNA]</scope>
    <source>
        <strain evidence="7 8">Z28</strain>
    </source>
</reference>
<evidence type="ECO:0000313" key="7">
    <source>
        <dbReference type="EMBL" id="QCB92723.1"/>
    </source>
</evidence>
<dbReference type="GO" id="GO:0005886">
    <property type="term" value="C:plasma membrane"/>
    <property type="evidence" value="ECO:0007669"/>
    <property type="project" value="UniProtKB-SubCell"/>
</dbReference>
<sequence length="332" mass="34481">MVMTLPAPTAFDRVAETEYASWGRRVAAALLDSAVLGAVAWFVAGGAVAAPSLHPTYSMAQAAGLEAGVQPWTSSPVLVGAWLLLLALQGLTGQTPGRRVLDIAVVRAPADGGPVGGPPGVLRSILRFFAHLLDAILLVGYLRPLWQRERGTFADSLTGTVVVRRPSPRPAAPGTAWRSTAVTAGAYVAVTVGLAAGVSIGQSAGVERGADAVCALAPQDPDAPVRVGDVLLVRETEWRADRRLWPWADEQRRVERRRLSLEATWSVQGASVPGGTLLLRTTTESTADNEVPVDAGWASVPVERATGGVVDVEVLSGGRPLTSCSAAVPAGG</sequence>
<comment type="subcellular location">
    <subcellularLocation>
        <location evidence="1">Cell membrane</location>
        <topology evidence="1">Multi-pass membrane protein</topology>
    </subcellularLocation>
</comment>
<dbReference type="OrthoDB" id="9793824at2"/>
<keyword evidence="3" id="KW-0812">Transmembrane</keyword>
<evidence type="ECO:0000259" key="6">
    <source>
        <dbReference type="Pfam" id="PF06271"/>
    </source>
</evidence>
<evidence type="ECO:0000256" key="2">
    <source>
        <dbReference type="ARBA" id="ARBA00022475"/>
    </source>
</evidence>
<dbReference type="InterPro" id="IPR010432">
    <property type="entry name" value="RDD"/>
</dbReference>
<dbReference type="EMBL" id="CP039291">
    <property type="protein sequence ID" value="QCB92723.1"/>
    <property type="molecule type" value="Genomic_DNA"/>
</dbReference>